<dbReference type="Proteomes" id="UP000729357">
    <property type="component" value="Unassembled WGS sequence"/>
</dbReference>
<protein>
    <submittedName>
        <fullName evidence="2">Uncharacterized protein</fullName>
    </submittedName>
</protein>
<reference evidence="2" key="1">
    <citation type="journal article" date="2021" name="J Fungi (Basel)">
        <title>Virulence traits and population genomics of the black yeast Aureobasidium melanogenum.</title>
        <authorList>
            <person name="Cernosa A."/>
            <person name="Sun X."/>
            <person name="Gostincar C."/>
            <person name="Fang C."/>
            <person name="Gunde-Cimerman N."/>
            <person name="Song Z."/>
        </authorList>
    </citation>
    <scope>NUCLEOTIDE SEQUENCE</scope>
    <source>
        <strain evidence="2">EXF-9298</strain>
    </source>
</reference>
<organism evidence="2 3">
    <name type="scientific">Aureobasidium melanogenum</name>
    <name type="common">Aureobasidium pullulans var. melanogenum</name>
    <dbReference type="NCBI Taxonomy" id="46634"/>
    <lineage>
        <taxon>Eukaryota</taxon>
        <taxon>Fungi</taxon>
        <taxon>Dikarya</taxon>
        <taxon>Ascomycota</taxon>
        <taxon>Pezizomycotina</taxon>
        <taxon>Dothideomycetes</taxon>
        <taxon>Dothideomycetidae</taxon>
        <taxon>Dothideales</taxon>
        <taxon>Saccotheciaceae</taxon>
        <taxon>Aureobasidium</taxon>
    </lineage>
</organism>
<keyword evidence="3" id="KW-1185">Reference proteome</keyword>
<reference evidence="2" key="2">
    <citation type="submission" date="2021-08" db="EMBL/GenBank/DDBJ databases">
        <authorList>
            <person name="Gostincar C."/>
            <person name="Sun X."/>
            <person name="Song Z."/>
            <person name="Gunde-Cimerman N."/>
        </authorList>
    </citation>
    <scope>NUCLEOTIDE SEQUENCE</scope>
    <source>
        <strain evidence="2">EXF-9298</strain>
    </source>
</reference>
<evidence type="ECO:0000256" key="1">
    <source>
        <dbReference type="SAM" id="MobiDB-lite"/>
    </source>
</evidence>
<name>A0A9P8JY99_AURME</name>
<feature type="compositionally biased region" description="Low complexity" evidence="1">
    <location>
        <begin position="32"/>
        <end position="42"/>
    </location>
</feature>
<dbReference type="EMBL" id="JAHFXS010000146">
    <property type="protein sequence ID" value="KAG9988479.1"/>
    <property type="molecule type" value="Genomic_DNA"/>
</dbReference>
<proteinExistence type="predicted"/>
<feature type="compositionally biased region" description="Low complexity" evidence="1">
    <location>
        <begin position="50"/>
        <end position="60"/>
    </location>
</feature>
<dbReference type="AlphaFoldDB" id="A0A9P8JY99"/>
<evidence type="ECO:0000313" key="2">
    <source>
        <dbReference type="EMBL" id="KAG9988479.1"/>
    </source>
</evidence>
<feature type="region of interest" description="Disordered" evidence="1">
    <location>
        <begin position="1"/>
        <end position="80"/>
    </location>
</feature>
<feature type="compositionally biased region" description="Polar residues" evidence="1">
    <location>
        <begin position="19"/>
        <end position="31"/>
    </location>
</feature>
<sequence>MSTIRTIPRDPSDLPTIIRPTTPSLELSRSQTSTATTVATLTPNGRHRAAAPTPGTRPAIPLHPYAHRRPPSPHTPTSLRSFDGVVEMAGPQSWPEVKRSWWKRVWSWLRGWGFR</sequence>
<comment type="caution">
    <text evidence="2">The sequence shown here is derived from an EMBL/GenBank/DDBJ whole genome shotgun (WGS) entry which is preliminary data.</text>
</comment>
<gene>
    <name evidence="2" type="ORF">KCU98_g2573</name>
</gene>
<evidence type="ECO:0000313" key="3">
    <source>
        <dbReference type="Proteomes" id="UP000729357"/>
    </source>
</evidence>
<accession>A0A9P8JY99</accession>
<feature type="non-terminal residue" evidence="2">
    <location>
        <position position="115"/>
    </location>
</feature>